<comment type="caution">
    <text evidence="1">The sequence shown here is derived from an EMBL/GenBank/DDBJ whole genome shotgun (WGS) entry which is preliminary data.</text>
</comment>
<dbReference type="AlphaFoldDB" id="A0A2N7JQP4"/>
<gene>
    <name evidence="1" type="ORF">BCT54_23330</name>
</gene>
<dbReference type="Proteomes" id="UP000235533">
    <property type="component" value="Unassembled WGS sequence"/>
</dbReference>
<accession>A0A2N7JQP4</accession>
<organism evidence="1 2">
    <name type="scientific">Vibrio splendidus</name>
    <dbReference type="NCBI Taxonomy" id="29497"/>
    <lineage>
        <taxon>Bacteria</taxon>
        <taxon>Pseudomonadati</taxon>
        <taxon>Pseudomonadota</taxon>
        <taxon>Gammaproteobacteria</taxon>
        <taxon>Vibrionales</taxon>
        <taxon>Vibrionaceae</taxon>
        <taxon>Vibrio</taxon>
    </lineage>
</organism>
<dbReference type="RefSeq" id="WP_241906729.1">
    <property type="nucleotide sequence ID" value="NZ_MCZF01000129.1"/>
</dbReference>
<evidence type="ECO:0008006" key="3">
    <source>
        <dbReference type="Google" id="ProtNLM"/>
    </source>
</evidence>
<dbReference type="EMBL" id="MCZF01000129">
    <property type="protein sequence ID" value="PMM52270.1"/>
    <property type="molecule type" value="Genomic_DNA"/>
</dbReference>
<protein>
    <recommendedName>
        <fullName evidence="3">Transposase</fullName>
    </recommendedName>
</protein>
<evidence type="ECO:0000313" key="1">
    <source>
        <dbReference type="EMBL" id="PMM52270.1"/>
    </source>
</evidence>
<sequence>MTGKYFISMLVEKEVSQLPVTRKTVDVDVGVKSLAVRSDGVVCDNPKYTKKYETKLAKEQSKLSKVVVQYWLPMFFAEYKVHSKEQHALEMELNYNEF</sequence>
<evidence type="ECO:0000313" key="2">
    <source>
        <dbReference type="Proteomes" id="UP000235533"/>
    </source>
</evidence>
<reference evidence="2" key="1">
    <citation type="submission" date="2016-07" db="EMBL/GenBank/DDBJ databases">
        <title>Nontailed viruses are major unrecognized killers of bacteria in the ocean.</title>
        <authorList>
            <person name="Kauffman K."/>
            <person name="Hussain F."/>
            <person name="Yang J."/>
            <person name="Arevalo P."/>
            <person name="Brown J."/>
            <person name="Cutler M."/>
            <person name="Kelly L."/>
            <person name="Polz M.F."/>
        </authorList>
    </citation>
    <scope>NUCLEOTIDE SEQUENCE [LARGE SCALE GENOMIC DNA]</scope>
    <source>
        <strain evidence="2">10N.261.48.B5</strain>
    </source>
</reference>
<proteinExistence type="predicted"/>
<name>A0A2N7JQP4_VIBSP</name>